<feature type="compositionally biased region" description="Basic and acidic residues" evidence="1">
    <location>
        <begin position="19"/>
        <end position="30"/>
    </location>
</feature>
<organism evidence="2">
    <name type="scientific">uncultured Rubrobacteraceae bacterium</name>
    <dbReference type="NCBI Taxonomy" id="349277"/>
    <lineage>
        <taxon>Bacteria</taxon>
        <taxon>Bacillati</taxon>
        <taxon>Actinomycetota</taxon>
        <taxon>Rubrobacteria</taxon>
        <taxon>Rubrobacterales</taxon>
        <taxon>Rubrobacteraceae</taxon>
        <taxon>environmental samples</taxon>
    </lineage>
</organism>
<dbReference type="EMBL" id="CADCVA010000310">
    <property type="protein sequence ID" value="CAA9434198.1"/>
    <property type="molecule type" value="Genomic_DNA"/>
</dbReference>
<reference evidence="2" key="1">
    <citation type="submission" date="2020-02" db="EMBL/GenBank/DDBJ databases">
        <authorList>
            <person name="Meier V. D."/>
        </authorList>
    </citation>
    <scope>NUCLEOTIDE SEQUENCE</scope>
    <source>
        <strain evidence="2">AVDCRST_MAG82</strain>
    </source>
</reference>
<feature type="non-terminal residue" evidence="2">
    <location>
        <position position="44"/>
    </location>
</feature>
<protein>
    <submittedName>
        <fullName evidence="2">Uncharacterized protein</fullName>
    </submittedName>
</protein>
<evidence type="ECO:0000256" key="1">
    <source>
        <dbReference type="SAM" id="MobiDB-lite"/>
    </source>
</evidence>
<dbReference type="AlphaFoldDB" id="A0A6J4Q9J7"/>
<sequence>EGQGQTRRNSPIWVSGYRLQERSRPRESPLRSRAKTRSRCAEIL</sequence>
<proteinExistence type="predicted"/>
<feature type="non-terminal residue" evidence="2">
    <location>
        <position position="1"/>
    </location>
</feature>
<accession>A0A6J4Q9J7</accession>
<evidence type="ECO:0000313" key="2">
    <source>
        <dbReference type="EMBL" id="CAA9434198.1"/>
    </source>
</evidence>
<gene>
    <name evidence="2" type="ORF">AVDCRST_MAG82-2339</name>
</gene>
<feature type="region of interest" description="Disordered" evidence="1">
    <location>
        <begin position="1"/>
        <end position="44"/>
    </location>
</feature>
<name>A0A6J4Q9J7_9ACTN</name>